<gene>
    <name evidence="3" type="ORF">FHW18_000115</name>
</gene>
<dbReference type="PANTHER" id="PTHR11820">
    <property type="entry name" value="ACYLPYRUVASE"/>
    <property type="match status" value="1"/>
</dbReference>
<accession>A0A7Y9IQ01</accession>
<feature type="domain" description="Fumarylacetoacetase-like C-terminal" evidence="2">
    <location>
        <begin position="81"/>
        <end position="283"/>
    </location>
</feature>
<protein>
    <submittedName>
        <fullName evidence="3">2-keto-4-pentenoate hydratase/2-oxohepta-3-ene-1,7-dioic acid hydratase in catechol pathway</fullName>
    </submittedName>
</protein>
<dbReference type="GO" id="GO:0003824">
    <property type="term" value="F:catalytic activity"/>
    <property type="evidence" value="ECO:0007669"/>
    <property type="project" value="InterPro"/>
</dbReference>
<dbReference type="AlphaFoldDB" id="A0A7Y9IQ01"/>
<dbReference type="Gene3D" id="3.90.850.10">
    <property type="entry name" value="Fumarylacetoacetase-like, C-terminal domain"/>
    <property type="match status" value="1"/>
</dbReference>
<organism evidence="3 4">
    <name type="scientific">Pigmentiphaga litoralis</name>
    <dbReference type="NCBI Taxonomy" id="516702"/>
    <lineage>
        <taxon>Bacteria</taxon>
        <taxon>Pseudomonadati</taxon>
        <taxon>Pseudomonadota</taxon>
        <taxon>Betaproteobacteria</taxon>
        <taxon>Burkholderiales</taxon>
        <taxon>Alcaligenaceae</taxon>
        <taxon>Pigmentiphaga</taxon>
    </lineage>
</organism>
<evidence type="ECO:0000313" key="3">
    <source>
        <dbReference type="EMBL" id="NYE80844.1"/>
    </source>
</evidence>
<sequence>MTIIARFNDNRLGVVQGDVIKDVTSVLDRLPAHHYPLPTHDIFIAALPELLGAIEGEADKAEGIPLSSVTFLSPVANPGKLVAAPVNYLKHLEEAQTDPALHHQNQIATIHRAGLFLKATSSLVGSSHGIEVALPDRRTDHEIELCAIIGKRAKNVSKEEALEYVAAYSLGLDITIRGPEERSLRKSLDTYSVLGPWMVTADEVPDPDNLDFSLEINGEVRQRANTRDLILGVAELIELASRFYTLEPGDIIYTGTPEGVAPILPGDTLHASIEKVGEFTVEVRAA</sequence>
<evidence type="ECO:0000256" key="1">
    <source>
        <dbReference type="ARBA" id="ARBA00022723"/>
    </source>
</evidence>
<dbReference type="InterPro" id="IPR036663">
    <property type="entry name" value="Fumarylacetoacetase_C_sf"/>
</dbReference>
<dbReference type="Proteomes" id="UP000542125">
    <property type="component" value="Unassembled WGS sequence"/>
</dbReference>
<dbReference type="EMBL" id="JACBYR010000001">
    <property type="protein sequence ID" value="NYE80844.1"/>
    <property type="molecule type" value="Genomic_DNA"/>
</dbReference>
<comment type="caution">
    <text evidence="3">The sequence shown here is derived from an EMBL/GenBank/DDBJ whole genome shotgun (WGS) entry which is preliminary data.</text>
</comment>
<proteinExistence type="predicted"/>
<dbReference type="InterPro" id="IPR011234">
    <property type="entry name" value="Fumarylacetoacetase-like_C"/>
</dbReference>
<keyword evidence="4" id="KW-1185">Reference proteome</keyword>
<evidence type="ECO:0000259" key="2">
    <source>
        <dbReference type="Pfam" id="PF01557"/>
    </source>
</evidence>
<name>A0A7Y9IQ01_9BURK</name>
<dbReference type="GO" id="GO:0046872">
    <property type="term" value="F:metal ion binding"/>
    <property type="evidence" value="ECO:0007669"/>
    <property type="project" value="UniProtKB-KW"/>
</dbReference>
<keyword evidence="1" id="KW-0479">Metal-binding</keyword>
<dbReference type="Pfam" id="PF01557">
    <property type="entry name" value="FAA_hydrolase"/>
    <property type="match status" value="1"/>
</dbReference>
<reference evidence="3 4" key="1">
    <citation type="submission" date="2020-07" db="EMBL/GenBank/DDBJ databases">
        <title>Genomic Encyclopedia of Type Strains, Phase IV (KMG-V): Genome sequencing to study the core and pangenomes of soil and plant-associated prokaryotes.</title>
        <authorList>
            <person name="Whitman W."/>
        </authorList>
    </citation>
    <scope>NUCLEOTIDE SEQUENCE [LARGE SCALE GENOMIC DNA]</scope>
    <source>
        <strain evidence="3 4">SAS40</strain>
    </source>
</reference>
<dbReference type="RefSeq" id="WP_218863523.1">
    <property type="nucleotide sequence ID" value="NZ_JACBYR010000001.1"/>
</dbReference>
<dbReference type="PANTHER" id="PTHR11820:SF112">
    <property type="entry name" value="FUMARYLACETOACETATE HYDROLASE FAMILY PROTEIN (AFU_ORTHOLOGUE AFUA_1G02370)-RELATED"/>
    <property type="match status" value="1"/>
</dbReference>
<evidence type="ECO:0000313" key="4">
    <source>
        <dbReference type="Proteomes" id="UP000542125"/>
    </source>
</evidence>
<dbReference type="SUPFAM" id="SSF56529">
    <property type="entry name" value="FAH"/>
    <property type="match status" value="1"/>
</dbReference>